<dbReference type="InterPro" id="IPR029056">
    <property type="entry name" value="Ribokinase-like"/>
</dbReference>
<evidence type="ECO:0000313" key="7">
    <source>
        <dbReference type="EMBL" id="AFH60858.1"/>
    </source>
</evidence>
<accession>I0BER1</accession>
<evidence type="ECO:0000313" key="8">
    <source>
        <dbReference type="Proteomes" id="UP000007392"/>
    </source>
</evidence>
<dbReference type="InterPro" id="IPR011611">
    <property type="entry name" value="PfkB_dom"/>
</dbReference>
<organism evidence="7 8">
    <name type="scientific">Paenibacillus mucilaginosus K02</name>
    <dbReference type="NCBI Taxonomy" id="997761"/>
    <lineage>
        <taxon>Bacteria</taxon>
        <taxon>Bacillati</taxon>
        <taxon>Bacillota</taxon>
        <taxon>Bacilli</taxon>
        <taxon>Bacillales</taxon>
        <taxon>Paenibacillaceae</taxon>
        <taxon>Paenibacillus</taxon>
    </lineage>
</organism>
<evidence type="ECO:0000259" key="6">
    <source>
        <dbReference type="Pfam" id="PF00294"/>
    </source>
</evidence>
<name>I0BER1_9BACL</name>
<evidence type="ECO:0000256" key="3">
    <source>
        <dbReference type="ARBA" id="ARBA00022741"/>
    </source>
</evidence>
<dbReference type="PROSITE" id="PS00584">
    <property type="entry name" value="PFKB_KINASES_2"/>
    <property type="match status" value="1"/>
</dbReference>
<dbReference type="Proteomes" id="UP000007392">
    <property type="component" value="Chromosome"/>
</dbReference>
<feature type="domain" description="Carbohydrate kinase PfkB" evidence="6">
    <location>
        <begin position="10"/>
        <end position="311"/>
    </location>
</feature>
<reference evidence="7 8" key="1">
    <citation type="submission" date="2013-06" db="EMBL/GenBank/DDBJ databases">
        <title>Complete genome sequence of Paenibacillus mucilaginosus K02.</title>
        <authorList>
            <person name="Xiao B."/>
            <person name="Sun L."/>
            <person name="Xiao L."/>
            <person name="Lian B."/>
        </authorList>
    </citation>
    <scope>NUCLEOTIDE SEQUENCE [LARGE SCALE GENOMIC DNA]</scope>
    <source>
        <strain evidence="7 8">K02</strain>
    </source>
</reference>
<protein>
    <submittedName>
        <fullName evidence="7">Sugar kinase</fullName>
    </submittedName>
</protein>
<evidence type="ECO:0000256" key="1">
    <source>
        <dbReference type="ARBA" id="ARBA00010688"/>
    </source>
</evidence>
<keyword evidence="5" id="KW-0067">ATP-binding</keyword>
<keyword evidence="3" id="KW-0547">Nucleotide-binding</keyword>
<dbReference type="CDD" id="cd01167">
    <property type="entry name" value="bac_FRK"/>
    <property type="match status" value="1"/>
</dbReference>
<dbReference type="KEGG" id="pmw:B2K_09020"/>
<comment type="similarity">
    <text evidence="1">Belongs to the carbohydrate kinase PfkB family.</text>
</comment>
<evidence type="ECO:0000256" key="5">
    <source>
        <dbReference type="ARBA" id="ARBA00022840"/>
    </source>
</evidence>
<dbReference type="Pfam" id="PF00294">
    <property type="entry name" value="PfkB"/>
    <property type="match status" value="1"/>
</dbReference>
<dbReference type="GO" id="GO:0005524">
    <property type="term" value="F:ATP binding"/>
    <property type="evidence" value="ECO:0007669"/>
    <property type="project" value="UniProtKB-KW"/>
</dbReference>
<dbReference type="AlphaFoldDB" id="I0BER1"/>
<gene>
    <name evidence="7" type="ORF">B2K_09020</name>
</gene>
<dbReference type="GO" id="GO:0016301">
    <property type="term" value="F:kinase activity"/>
    <property type="evidence" value="ECO:0007669"/>
    <property type="project" value="UniProtKB-KW"/>
</dbReference>
<dbReference type="PANTHER" id="PTHR43085:SF1">
    <property type="entry name" value="PSEUDOURIDINE KINASE-RELATED"/>
    <property type="match status" value="1"/>
</dbReference>
<dbReference type="Gene3D" id="3.40.1190.20">
    <property type="match status" value="1"/>
</dbReference>
<evidence type="ECO:0000256" key="4">
    <source>
        <dbReference type="ARBA" id="ARBA00022777"/>
    </source>
</evidence>
<dbReference type="InterPro" id="IPR050306">
    <property type="entry name" value="PfkB_Carbo_kinase"/>
</dbReference>
<dbReference type="InterPro" id="IPR002173">
    <property type="entry name" value="Carboh/pur_kinase_PfkB_CS"/>
</dbReference>
<proteinExistence type="inferred from homology"/>
<dbReference type="HOGENOM" id="CLU_027634_6_1_9"/>
<dbReference type="EMBL" id="CP003422">
    <property type="protein sequence ID" value="AFH60858.1"/>
    <property type="molecule type" value="Genomic_DNA"/>
</dbReference>
<evidence type="ECO:0000256" key="2">
    <source>
        <dbReference type="ARBA" id="ARBA00022679"/>
    </source>
</evidence>
<dbReference type="SUPFAM" id="SSF53613">
    <property type="entry name" value="Ribokinase-like"/>
    <property type="match status" value="1"/>
</dbReference>
<dbReference type="PANTHER" id="PTHR43085">
    <property type="entry name" value="HEXOKINASE FAMILY MEMBER"/>
    <property type="match status" value="1"/>
</dbReference>
<dbReference type="PATRIC" id="fig|997761.3.peg.1754"/>
<sequence length="324" mass="34433">MIMNWDVTALGEVLIDMTPAGTSDKGYPLYESNPGGAPANVLAALSKLGKRTAFIGKVGADGFGTYLRDTLQECEIDTSGLIFTEEANTTMAFVHLSADGDRSFSFFRKPGADRLLEAGEVRGELLEQSRIFHFGSISMTHEPSAEATRFAVSGAKAAGALISYDPNLRMPLWSDAAHAKAMMEYGLGCADVVKISEEELEFLTGLTDLADGSQQLAERFGIPLILVTLAEKGSFYRFGGATGLVPGFAVNTVDTTGAGDAFLGGVLYGLLEKDRRLSELQEEEVRQVVTFANAVGALATTVKGAIPAMPDLAAIRRLMDSAVS</sequence>
<keyword evidence="2" id="KW-0808">Transferase</keyword>
<keyword evidence="4 7" id="KW-0418">Kinase</keyword>